<sequence length="100" mass="11017">MSLQRSSSDALLLAVSKGSVGQGRRCQDGRWPNALRLPTSPLWGGLFQQIIGSFESSRTAQNTSLDLVGYDTFNADKQVYTEIYMAGIASARRFSRSQQL</sequence>
<reference evidence="1 2" key="1">
    <citation type="submission" date="2015-08" db="EMBL/GenBank/DDBJ databases">
        <title>Genome sequencing of Penicillium nordicum.</title>
        <authorList>
            <person name="Nguyen H.D."/>
            <person name="Seifert K.A."/>
        </authorList>
    </citation>
    <scope>NUCLEOTIDE SEQUENCE [LARGE SCALE GENOMIC DNA]</scope>
    <source>
        <strain evidence="1 2">DAOMC 185683</strain>
    </source>
</reference>
<dbReference type="Proteomes" id="UP000037696">
    <property type="component" value="Unassembled WGS sequence"/>
</dbReference>
<organism evidence="1 2">
    <name type="scientific">Penicillium nordicum</name>
    <dbReference type="NCBI Taxonomy" id="229535"/>
    <lineage>
        <taxon>Eukaryota</taxon>
        <taxon>Fungi</taxon>
        <taxon>Dikarya</taxon>
        <taxon>Ascomycota</taxon>
        <taxon>Pezizomycotina</taxon>
        <taxon>Eurotiomycetes</taxon>
        <taxon>Eurotiomycetidae</taxon>
        <taxon>Eurotiales</taxon>
        <taxon>Aspergillaceae</taxon>
        <taxon>Penicillium</taxon>
    </lineage>
</organism>
<name>A0A0M8P594_9EURO</name>
<evidence type="ECO:0000313" key="2">
    <source>
        <dbReference type="Proteomes" id="UP000037696"/>
    </source>
</evidence>
<comment type="caution">
    <text evidence="1">The sequence shown here is derived from an EMBL/GenBank/DDBJ whole genome shotgun (WGS) entry which is preliminary data.</text>
</comment>
<dbReference type="AlphaFoldDB" id="A0A0M8P594"/>
<evidence type="ECO:0000313" key="1">
    <source>
        <dbReference type="EMBL" id="KOS40680.1"/>
    </source>
</evidence>
<protein>
    <submittedName>
        <fullName evidence="1">Uncharacterized protein</fullName>
    </submittedName>
</protein>
<accession>A0A0M8P594</accession>
<keyword evidence="2" id="KW-1185">Reference proteome</keyword>
<proteinExistence type="predicted"/>
<dbReference type="EMBL" id="LHQQ01000155">
    <property type="protein sequence ID" value="KOS40680.1"/>
    <property type="molecule type" value="Genomic_DNA"/>
</dbReference>
<gene>
    <name evidence="1" type="ORF">ACN38_g8448</name>
</gene>